<evidence type="ECO:0000313" key="2">
    <source>
        <dbReference type="EMBL" id="AZS37556.1"/>
    </source>
</evidence>
<organism evidence="2 3">
    <name type="scientific">Microbacterium lemovicicum</name>
    <dbReference type="NCBI Taxonomy" id="1072463"/>
    <lineage>
        <taxon>Bacteria</taxon>
        <taxon>Bacillati</taxon>
        <taxon>Actinomycetota</taxon>
        <taxon>Actinomycetes</taxon>
        <taxon>Micrococcales</taxon>
        <taxon>Microbacteriaceae</taxon>
        <taxon>Microbacterium</taxon>
    </lineage>
</organism>
<dbReference type="KEGG" id="mlv:CVS47_02193"/>
<feature type="domain" description="GIY-YIG" evidence="1">
    <location>
        <begin position="28"/>
        <end position="102"/>
    </location>
</feature>
<dbReference type="SUPFAM" id="SSF82771">
    <property type="entry name" value="GIY-YIG endonuclease"/>
    <property type="match status" value="1"/>
</dbReference>
<dbReference type="AlphaFoldDB" id="A0A3S9WBZ8"/>
<accession>A0A3S9WBZ8</accession>
<dbReference type="InterPro" id="IPR027417">
    <property type="entry name" value="P-loop_NTPase"/>
</dbReference>
<dbReference type="OrthoDB" id="3193269at2"/>
<dbReference type="CDD" id="cd10439">
    <property type="entry name" value="GIY-YIG_COG3410"/>
    <property type="match status" value="1"/>
</dbReference>
<name>A0A3S9WBZ8_9MICO</name>
<keyword evidence="3" id="KW-1185">Reference proteome</keyword>
<dbReference type="InterPro" id="IPR035901">
    <property type="entry name" value="GIY-YIG_endonuc_sf"/>
</dbReference>
<sequence>MTPFSVEKLGFDARAIAGLARIDKRFSNWPVVYVLDDGAQSSVYVGETVNTVARMRQHLASPSKSGLSTIRVVIDDTFNKSACLDLESHLIRWLAGDGRFTVLNGNEGIIDAAYYDRDLYRESFRDIFEQLRTEGIFDRSIPEIENGDLFKLSPFKALTPDQAIAVEDILEGLFVDLAADIGSTAVIQGQPGTGKTIIGIFLLKLLADIRDYDDLDDVQLDSIFSELFVPEHRALLDGFRMGLVVPQQSLRESIRRVFKKTPKLHPSMVLSPWDVGLGDGDYDLLIVDETHRLNRRANQSSGMRNLDYQRINEKLFGADDHAKTQLDWMKAKSRHQLLLVDREQSVRPADLPDSVLRRELEVAEAQHRRYPLTTQMRVRAGTDYVDFIRQMLRGEADANARPDFGEYDLRFFDDVGAMRRAIFAQDASRGLARLVAGYAWDWVSKKDADAYDIVLDGVSLRWNSKDTDWISSPGSLQEVGSIHTVQGYDLNYAGVIIGPDLRFDPSSGQLLLDRDSYRDKKGSENNPRLGIAFTDDDLLQYIRNIYGVLLTRGMLGTFIYVCDPDLRAYVASVLGATTARISPTSVSGGRTERTS</sequence>
<dbReference type="InterPro" id="IPR000305">
    <property type="entry name" value="GIY-YIG_endonuc"/>
</dbReference>
<dbReference type="InterPro" id="IPR018647">
    <property type="entry name" value="SLFN_3-like_DNA/RNA_helicase"/>
</dbReference>
<dbReference type="Pfam" id="PF09848">
    <property type="entry name" value="SLFN-g3_helicase"/>
    <property type="match status" value="1"/>
</dbReference>
<dbReference type="EMBL" id="CP031423">
    <property type="protein sequence ID" value="AZS37556.1"/>
    <property type="molecule type" value="Genomic_DNA"/>
</dbReference>
<protein>
    <recommendedName>
        <fullName evidence="1">GIY-YIG domain-containing protein</fullName>
    </recommendedName>
</protein>
<dbReference type="Proteomes" id="UP000276888">
    <property type="component" value="Chromosome"/>
</dbReference>
<proteinExistence type="predicted"/>
<dbReference type="Gene3D" id="3.40.50.300">
    <property type="entry name" value="P-loop containing nucleotide triphosphate hydrolases"/>
    <property type="match status" value="1"/>
</dbReference>
<dbReference type="SUPFAM" id="SSF52540">
    <property type="entry name" value="P-loop containing nucleoside triphosphate hydrolases"/>
    <property type="match status" value="1"/>
</dbReference>
<dbReference type="PROSITE" id="PS50164">
    <property type="entry name" value="GIY_YIG"/>
    <property type="match status" value="1"/>
</dbReference>
<dbReference type="RefSeq" id="WP_127096098.1">
    <property type="nucleotide sequence ID" value="NZ_CP031423.1"/>
</dbReference>
<gene>
    <name evidence="2" type="ORF">CVS47_02193</name>
</gene>
<reference evidence="2 3" key="1">
    <citation type="submission" date="2018-08" db="EMBL/GenBank/DDBJ databases">
        <title>Microbacterium lemovicicum sp. nov., a bacterium isolated from a natural uranium-rich soil.</title>
        <authorList>
            <person name="ORTET P."/>
        </authorList>
    </citation>
    <scope>NUCLEOTIDE SEQUENCE [LARGE SCALE GENOMIC DNA]</scope>
    <source>
        <strain evidence="2 3">Viu22</strain>
    </source>
</reference>
<evidence type="ECO:0000259" key="1">
    <source>
        <dbReference type="PROSITE" id="PS50164"/>
    </source>
</evidence>
<evidence type="ECO:0000313" key="3">
    <source>
        <dbReference type="Proteomes" id="UP000276888"/>
    </source>
</evidence>